<dbReference type="HOGENOM" id="CLU_2661398_0_0_1"/>
<gene>
    <name evidence="2" type="ORF">SERLADRAFT_403573</name>
</gene>
<dbReference type="RefSeq" id="XP_007324461.1">
    <property type="nucleotide sequence ID" value="XM_007324399.1"/>
</dbReference>
<feature type="region of interest" description="Disordered" evidence="1">
    <location>
        <begin position="1"/>
        <end position="76"/>
    </location>
</feature>
<accession>F8PDI7</accession>
<dbReference type="AlphaFoldDB" id="F8PDI7"/>
<dbReference type="Proteomes" id="UP000008064">
    <property type="component" value="Unassembled WGS sequence"/>
</dbReference>
<proteinExistence type="predicted"/>
<feature type="compositionally biased region" description="Basic and acidic residues" evidence="1">
    <location>
        <begin position="62"/>
        <end position="76"/>
    </location>
</feature>
<name>F8PDI7_SERL9</name>
<dbReference type="EMBL" id="GL945446">
    <property type="protein sequence ID" value="EGO18808.1"/>
    <property type="molecule type" value="Genomic_DNA"/>
</dbReference>
<sequence>MKKTVEDMKRRRSVGPPSNANSARDEDMIVDVSENDESGTIHERMTVQRQSSQGTADFSEEGSDKENEGAFSSQHD</sequence>
<organism>
    <name type="scientific">Serpula lacrymans var. lacrymans (strain S7.9)</name>
    <name type="common">Dry rot fungus</name>
    <dbReference type="NCBI Taxonomy" id="578457"/>
    <lineage>
        <taxon>Eukaryota</taxon>
        <taxon>Fungi</taxon>
        <taxon>Dikarya</taxon>
        <taxon>Basidiomycota</taxon>
        <taxon>Agaricomycotina</taxon>
        <taxon>Agaricomycetes</taxon>
        <taxon>Agaricomycetidae</taxon>
        <taxon>Boletales</taxon>
        <taxon>Coniophorineae</taxon>
        <taxon>Serpulaceae</taxon>
        <taxon>Serpula</taxon>
    </lineage>
</organism>
<feature type="compositionally biased region" description="Polar residues" evidence="1">
    <location>
        <begin position="47"/>
        <end position="56"/>
    </location>
</feature>
<reference evidence="2" key="1">
    <citation type="submission" date="2011-04" db="EMBL/GenBank/DDBJ databases">
        <title>Evolution of plant cell wall degrading machinery underlies the functional diversity of forest fungi.</title>
        <authorList>
            <consortium name="US DOE Joint Genome Institute (JGI-PGF)"/>
            <person name="Eastwood D.C."/>
            <person name="Floudas D."/>
            <person name="Binder M."/>
            <person name="Majcherczyk A."/>
            <person name="Schneider P."/>
            <person name="Aerts A."/>
            <person name="Asiegbu F.O."/>
            <person name="Baker S.E."/>
            <person name="Barry K."/>
            <person name="Bendiksby M."/>
            <person name="Blumentritt M."/>
            <person name="Coutinho P.M."/>
            <person name="Cullen D."/>
            <person name="Cullen D."/>
            <person name="Gathman A."/>
            <person name="Goodell B."/>
            <person name="Henrissat B."/>
            <person name="Ihrmark K."/>
            <person name="Kauserud H."/>
            <person name="Kohler A."/>
            <person name="LaButti K."/>
            <person name="Lapidus A."/>
            <person name="Lavin J.L."/>
            <person name="Lee Y.-H."/>
            <person name="Lindquist E."/>
            <person name="Lilly W."/>
            <person name="Lucas S."/>
            <person name="Morin E."/>
            <person name="Murat C."/>
            <person name="Oguiza J.A."/>
            <person name="Park J."/>
            <person name="Pisabarro A.G."/>
            <person name="Riley R."/>
            <person name="Rosling A."/>
            <person name="Salamov A."/>
            <person name="Schmidt O."/>
            <person name="Schmutz J."/>
            <person name="Skrede I."/>
            <person name="Stenlid J."/>
            <person name="Wiebenga A."/>
            <person name="Xie X."/>
            <person name="Kues U."/>
            <person name="Hibbett D.S."/>
            <person name="Hoffmeister D."/>
            <person name="Hogberg N."/>
            <person name="Martin F."/>
            <person name="Grigoriev I.V."/>
            <person name="Watkinson S.C."/>
        </authorList>
    </citation>
    <scope>NUCLEOTIDE SEQUENCE</scope>
    <source>
        <strain evidence="2">S7.9</strain>
    </source>
</reference>
<dbReference type="KEGG" id="sla:SERLADRAFT_403573"/>
<protein>
    <submittedName>
        <fullName evidence="2">Uncharacterized protein</fullName>
    </submittedName>
</protein>
<dbReference type="GeneID" id="18812257"/>
<feature type="non-terminal residue" evidence="2">
    <location>
        <position position="76"/>
    </location>
</feature>
<evidence type="ECO:0000313" key="2">
    <source>
        <dbReference type="EMBL" id="EGO18808.1"/>
    </source>
</evidence>
<evidence type="ECO:0000256" key="1">
    <source>
        <dbReference type="SAM" id="MobiDB-lite"/>
    </source>
</evidence>